<sequence>MDHIEADIVYRVLRGIASEGEEQKVAAWWRKYPQECRDLVKELHAVIDAAELSMADVRLSDSVSEKVSGSASERAGRHRISIFRRIASGAAAAAAIVLLVAGAMVFSRNMAYDEMSSRMVSVEAPKGERLRITLPDGTSVFLNSGSCLTYPSVFRRDSRAVSLEGEALFDVMKDEDRPFSVTTFSSEIRVLGTEFDVVADRESGIFETILVEGSTVVRNLIDPSQGEITMLPEDRIQMKNGHLYKDRVEDARESLIWTEGLIGIGDKSFDDLMSEFEKAFDVNIVITGTTVPDISDVSGKIRMSDGIENALRILQHAADFRWRFNRETNTVVIY</sequence>
<protein>
    <submittedName>
        <fullName evidence="4">FecR domain-containing protein</fullName>
    </submittedName>
</protein>
<dbReference type="InterPro" id="IPR032508">
    <property type="entry name" value="FecR_C"/>
</dbReference>
<evidence type="ECO:0000256" key="1">
    <source>
        <dbReference type="SAM" id="Phobius"/>
    </source>
</evidence>
<feature type="domain" description="FecR protein" evidence="2">
    <location>
        <begin position="122"/>
        <end position="213"/>
    </location>
</feature>
<accession>A0A9D9HKZ4</accession>
<name>A0A9D9HKZ4_9BACT</name>
<dbReference type="PANTHER" id="PTHR30273">
    <property type="entry name" value="PERIPLASMIC SIGNAL SENSOR AND SIGMA FACTOR ACTIVATOR FECR-RELATED"/>
    <property type="match status" value="1"/>
</dbReference>
<dbReference type="InterPro" id="IPR006860">
    <property type="entry name" value="FecR"/>
</dbReference>
<feature type="domain" description="Protein FecR C-terminal" evidence="3">
    <location>
        <begin position="266"/>
        <end position="332"/>
    </location>
</feature>
<dbReference type="EMBL" id="JADIMK010000053">
    <property type="protein sequence ID" value="MBO8455772.1"/>
    <property type="molecule type" value="Genomic_DNA"/>
</dbReference>
<feature type="transmembrane region" description="Helical" evidence="1">
    <location>
        <begin position="86"/>
        <end position="106"/>
    </location>
</feature>
<dbReference type="Gene3D" id="2.60.120.1440">
    <property type="match status" value="1"/>
</dbReference>
<comment type="caution">
    <text evidence="4">The sequence shown here is derived from an EMBL/GenBank/DDBJ whole genome shotgun (WGS) entry which is preliminary data.</text>
</comment>
<evidence type="ECO:0000259" key="2">
    <source>
        <dbReference type="Pfam" id="PF04773"/>
    </source>
</evidence>
<dbReference type="PANTHER" id="PTHR30273:SF2">
    <property type="entry name" value="PROTEIN FECR"/>
    <property type="match status" value="1"/>
</dbReference>
<dbReference type="InterPro" id="IPR012373">
    <property type="entry name" value="Ferrdict_sens_TM"/>
</dbReference>
<reference evidence="4" key="2">
    <citation type="journal article" date="2021" name="PeerJ">
        <title>Extensive microbial diversity within the chicken gut microbiome revealed by metagenomics and culture.</title>
        <authorList>
            <person name="Gilroy R."/>
            <person name="Ravi A."/>
            <person name="Getino M."/>
            <person name="Pursley I."/>
            <person name="Horton D.L."/>
            <person name="Alikhan N.F."/>
            <person name="Baker D."/>
            <person name="Gharbi K."/>
            <person name="Hall N."/>
            <person name="Watson M."/>
            <person name="Adriaenssens E.M."/>
            <person name="Foster-Nyarko E."/>
            <person name="Jarju S."/>
            <person name="Secka A."/>
            <person name="Antonio M."/>
            <person name="Oren A."/>
            <person name="Chaudhuri R.R."/>
            <person name="La Ragione R."/>
            <person name="Hildebrand F."/>
            <person name="Pallen M.J."/>
        </authorList>
    </citation>
    <scope>NUCLEOTIDE SEQUENCE</scope>
    <source>
        <strain evidence="4">B1-3475</strain>
    </source>
</reference>
<reference evidence="4" key="1">
    <citation type="submission" date="2020-10" db="EMBL/GenBank/DDBJ databases">
        <authorList>
            <person name="Gilroy R."/>
        </authorList>
    </citation>
    <scope>NUCLEOTIDE SEQUENCE</scope>
    <source>
        <strain evidence="4">B1-3475</strain>
    </source>
</reference>
<dbReference type="Pfam" id="PF16344">
    <property type="entry name" value="FecR_C"/>
    <property type="match status" value="1"/>
</dbReference>
<dbReference type="Gene3D" id="3.55.50.30">
    <property type="match status" value="1"/>
</dbReference>
<evidence type="ECO:0000259" key="3">
    <source>
        <dbReference type="Pfam" id="PF16344"/>
    </source>
</evidence>
<proteinExistence type="predicted"/>
<dbReference type="GO" id="GO:0016989">
    <property type="term" value="F:sigma factor antagonist activity"/>
    <property type="evidence" value="ECO:0007669"/>
    <property type="project" value="TreeGrafter"/>
</dbReference>
<keyword evidence="1" id="KW-0812">Transmembrane</keyword>
<keyword evidence="1" id="KW-1133">Transmembrane helix</keyword>
<evidence type="ECO:0000313" key="4">
    <source>
        <dbReference type="EMBL" id="MBO8455772.1"/>
    </source>
</evidence>
<dbReference type="Pfam" id="PF04773">
    <property type="entry name" value="FecR"/>
    <property type="match status" value="1"/>
</dbReference>
<dbReference type="Proteomes" id="UP000823617">
    <property type="component" value="Unassembled WGS sequence"/>
</dbReference>
<organism evidence="4 5">
    <name type="scientific">Candidatus Cryptobacteroides intestinigallinarum</name>
    <dbReference type="NCBI Taxonomy" id="2840767"/>
    <lineage>
        <taxon>Bacteria</taxon>
        <taxon>Pseudomonadati</taxon>
        <taxon>Bacteroidota</taxon>
        <taxon>Bacteroidia</taxon>
        <taxon>Bacteroidales</taxon>
        <taxon>Candidatus Cryptobacteroides</taxon>
    </lineage>
</organism>
<dbReference type="PIRSF" id="PIRSF018266">
    <property type="entry name" value="FecR"/>
    <property type="match status" value="1"/>
</dbReference>
<dbReference type="AlphaFoldDB" id="A0A9D9HKZ4"/>
<gene>
    <name evidence="4" type="ORF">IAC08_05150</name>
</gene>
<evidence type="ECO:0000313" key="5">
    <source>
        <dbReference type="Proteomes" id="UP000823617"/>
    </source>
</evidence>
<keyword evidence="1" id="KW-0472">Membrane</keyword>